<dbReference type="OrthoDB" id="9780101at2"/>
<accession>A0A514Z7W7</accession>
<evidence type="ECO:0000313" key="4">
    <source>
        <dbReference type="EMBL" id="QDK70691.1"/>
    </source>
</evidence>
<feature type="region of interest" description="Disordered" evidence="1">
    <location>
        <begin position="60"/>
        <end position="88"/>
    </location>
</feature>
<dbReference type="Pfam" id="PF03413">
    <property type="entry name" value="PepSY"/>
    <property type="match status" value="1"/>
</dbReference>
<feature type="compositionally biased region" description="Low complexity" evidence="1">
    <location>
        <begin position="68"/>
        <end position="85"/>
    </location>
</feature>
<dbReference type="Proteomes" id="UP000315128">
    <property type="component" value="Chromosome"/>
</dbReference>
<sequence length="162" mass="17856">MRMKGNEMKVIKWIIVIGASLMIGWGAGYMSAYQWDFLSVFGLRSTAQIDTGAVNIPLADNADGNSPDTDGNANAADNNTNIDNGQTTADQNLTGEITLARAREIAEADLKARGINAQFHADSGIGMEYGRRVWELEFRSNGQSIEYYIDVENGNIIKFEKW</sequence>
<feature type="domain" description="PepSY" evidence="3">
    <location>
        <begin position="97"/>
        <end position="159"/>
    </location>
</feature>
<name>A0A514Z7W7_9LACT</name>
<dbReference type="KEGG" id="lack:FLP15_05415"/>
<organism evidence="4 5">
    <name type="scientific">Lactococcus protaetiae</name>
    <dbReference type="NCBI Taxonomy" id="2592653"/>
    <lineage>
        <taxon>Bacteria</taxon>
        <taxon>Bacillati</taxon>
        <taxon>Bacillota</taxon>
        <taxon>Bacilli</taxon>
        <taxon>Lactobacillales</taxon>
        <taxon>Streptococcaceae</taxon>
        <taxon>Lactococcus</taxon>
    </lineage>
</organism>
<evidence type="ECO:0000256" key="1">
    <source>
        <dbReference type="SAM" id="MobiDB-lite"/>
    </source>
</evidence>
<reference evidence="4 5" key="1">
    <citation type="submission" date="2019-07" db="EMBL/GenBank/DDBJ databases">
        <title>Genome sequencing of KACC 19320.</title>
        <authorList>
            <person name="Heo J."/>
            <person name="Kim S.-J."/>
            <person name="Kim J.-S."/>
            <person name="Hong S.-B."/>
            <person name="Kwon S.-W."/>
        </authorList>
    </citation>
    <scope>NUCLEOTIDE SEQUENCE [LARGE SCALE GENOMIC DNA]</scope>
    <source>
        <strain evidence="4 5">KACC 19320</strain>
    </source>
</reference>
<gene>
    <name evidence="4" type="ORF">FLP15_05415</name>
</gene>
<dbReference type="AlphaFoldDB" id="A0A514Z7W7"/>
<dbReference type="EMBL" id="CP041356">
    <property type="protein sequence ID" value="QDK70691.1"/>
    <property type="molecule type" value="Genomic_DNA"/>
</dbReference>
<dbReference type="Gene3D" id="3.10.450.40">
    <property type="match status" value="1"/>
</dbReference>
<protein>
    <submittedName>
        <fullName evidence="4">PepSY domain-containing protein</fullName>
    </submittedName>
</protein>
<evidence type="ECO:0000313" key="5">
    <source>
        <dbReference type="Proteomes" id="UP000315128"/>
    </source>
</evidence>
<evidence type="ECO:0000259" key="3">
    <source>
        <dbReference type="Pfam" id="PF03413"/>
    </source>
</evidence>
<evidence type="ECO:0000256" key="2">
    <source>
        <dbReference type="SAM" id="Phobius"/>
    </source>
</evidence>
<keyword evidence="2" id="KW-0812">Transmembrane</keyword>
<keyword evidence="2" id="KW-0472">Membrane</keyword>
<dbReference type="InterPro" id="IPR025711">
    <property type="entry name" value="PepSY"/>
</dbReference>
<feature type="transmembrane region" description="Helical" evidence="2">
    <location>
        <begin position="12"/>
        <end position="35"/>
    </location>
</feature>
<keyword evidence="5" id="KW-1185">Reference proteome</keyword>
<proteinExistence type="predicted"/>
<keyword evidence="2" id="KW-1133">Transmembrane helix</keyword>